<evidence type="ECO:0000256" key="1">
    <source>
        <dbReference type="ARBA" id="ARBA00004584"/>
    </source>
</evidence>
<proteinExistence type="inferred from homology"/>
<dbReference type="GO" id="GO:0051301">
    <property type="term" value="P:cell division"/>
    <property type="evidence" value="ECO:0007669"/>
    <property type="project" value="UniProtKB-KW"/>
</dbReference>
<dbReference type="Proteomes" id="UP001152561">
    <property type="component" value="Unassembled WGS sequence"/>
</dbReference>
<feature type="coiled-coil region" evidence="9">
    <location>
        <begin position="185"/>
        <end position="303"/>
    </location>
</feature>
<keyword evidence="12" id="KW-1185">Reference proteome</keyword>
<sequence length="487" mass="56262">MKVVMNKGICQVNRGYYFIFFPSLLQQLKVNKALALKMSRFDYPTLPRQDIIAVLADTQIASVRDEDLLKPTADFVTNLYSSILLHINTFQDDHDQVDFSALEQLENPDLHVDSFRAMNLFHKIREMLASLDCPEIFTLRDLIKPEPDRTRFFVGAILNFCLHRETKLNAIRPIVEDLTLIDEQRLALEARISQLNGEIEEQNESREREIPLVQEIDSNVKELRQTISGLNNHQMSLKASIKKLKERAKEMDEKISNADFALVQAVQENANLRSKIVQSPDKLQRALEEKKSLQAETRNAERAAMQSFQNKTAILEVYTKAHKKMSKNFNQMQAIQEQVNSTKSVEKDVKVLKQKLSDEEVLEKSLEAKLVERQRKVDQLEELNKQLEKERDHSYEEASKELKNVKLEVERKRHDLEARQNDLEGVLAEVDAITEEINSVRESGASKCQELGRNCEEVVAEFYRHSNSIRDLLPHIDVDQAVVEKRS</sequence>
<dbReference type="Pfam" id="PF03800">
    <property type="entry name" value="Nuf2"/>
    <property type="match status" value="1"/>
</dbReference>
<keyword evidence="6 9" id="KW-0175">Coiled coil</keyword>
<evidence type="ECO:0000259" key="10">
    <source>
        <dbReference type="Pfam" id="PF03800"/>
    </source>
</evidence>
<keyword evidence="5" id="KW-0498">Mitosis</keyword>
<evidence type="ECO:0000256" key="6">
    <source>
        <dbReference type="ARBA" id="ARBA00023054"/>
    </source>
</evidence>
<evidence type="ECO:0000256" key="8">
    <source>
        <dbReference type="ARBA" id="ARBA00023328"/>
    </source>
</evidence>
<evidence type="ECO:0000256" key="3">
    <source>
        <dbReference type="ARBA" id="ARBA00022454"/>
    </source>
</evidence>
<evidence type="ECO:0000256" key="5">
    <source>
        <dbReference type="ARBA" id="ARBA00022776"/>
    </source>
</evidence>
<feature type="domain" description="Kinetochore protein Nuf2 N-terminal" evidence="10">
    <location>
        <begin position="41"/>
        <end position="177"/>
    </location>
</feature>
<evidence type="ECO:0000256" key="7">
    <source>
        <dbReference type="ARBA" id="ARBA00023306"/>
    </source>
</evidence>
<comment type="similarity">
    <text evidence="2">Belongs to the NUF2 family.</text>
</comment>
<name>A0A9Q1L4L7_9SOLA</name>
<protein>
    <recommendedName>
        <fullName evidence="10">Kinetochore protein Nuf2 N-terminal domain-containing protein</fullName>
    </recommendedName>
</protein>
<dbReference type="InterPro" id="IPR005549">
    <property type="entry name" value="Kinetochore_Nuf2_N"/>
</dbReference>
<keyword evidence="7" id="KW-0131">Cell cycle</keyword>
<dbReference type="EMBL" id="JAJAGQ010000023">
    <property type="protein sequence ID" value="KAJ8528069.1"/>
    <property type="molecule type" value="Genomic_DNA"/>
</dbReference>
<dbReference type="PANTHER" id="PTHR48441:SF1">
    <property type="entry name" value="NT-3"/>
    <property type="match status" value="1"/>
</dbReference>
<reference evidence="12" key="1">
    <citation type="journal article" date="2023" name="Proc. Natl. Acad. Sci. U.S.A.">
        <title>Genomic and structural basis for evolution of tropane alkaloid biosynthesis.</title>
        <authorList>
            <person name="Wanga Y.-J."/>
            <person name="Taina T."/>
            <person name="Yua J.-Y."/>
            <person name="Lia J."/>
            <person name="Xua B."/>
            <person name="Chenc J."/>
            <person name="D'Auriad J.C."/>
            <person name="Huanga J.-P."/>
            <person name="Huanga S.-X."/>
        </authorList>
    </citation>
    <scope>NUCLEOTIDE SEQUENCE [LARGE SCALE GENOMIC DNA]</scope>
    <source>
        <strain evidence="12">cv. KIB-2019</strain>
    </source>
</reference>
<evidence type="ECO:0000256" key="4">
    <source>
        <dbReference type="ARBA" id="ARBA00022618"/>
    </source>
</evidence>
<keyword evidence="3" id="KW-0158">Chromosome</keyword>
<evidence type="ECO:0000313" key="11">
    <source>
        <dbReference type="EMBL" id="KAJ8528069.1"/>
    </source>
</evidence>
<evidence type="ECO:0000313" key="12">
    <source>
        <dbReference type="Proteomes" id="UP001152561"/>
    </source>
</evidence>
<evidence type="ECO:0000256" key="2">
    <source>
        <dbReference type="ARBA" id="ARBA00005498"/>
    </source>
</evidence>
<dbReference type="AlphaFoldDB" id="A0A9Q1L4L7"/>
<accession>A0A9Q1L4L7</accession>
<dbReference type="GO" id="GO:0031262">
    <property type="term" value="C:Ndc80 complex"/>
    <property type="evidence" value="ECO:0007669"/>
    <property type="project" value="InterPro"/>
</dbReference>
<dbReference type="Gene3D" id="1.10.418.60">
    <property type="entry name" value="Ncd80 complex, Nuf2 subunit"/>
    <property type="match status" value="1"/>
</dbReference>
<comment type="subcellular location">
    <subcellularLocation>
        <location evidence="1">Chromosome</location>
        <location evidence="1">Centromere</location>
    </subcellularLocation>
</comment>
<keyword evidence="8" id="KW-0137">Centromere</keyword>
<feature type="coiled-coil region" evidence="9">
    <location>
        <begin position="349"/>
        <end position="436"/>
    </location>
</feature>
<dbReference type="OrthoDB" id="8194677at2759"/>
<dbReference type="InterPro" id="IPR038275">
    <property type="entry name" value="Nuf2_N_sf"/>
</dbReference>
<gene>
    <name evidence="11" type="ORF">K7X08_015520</name>
</gene>
<organism evidence="11 12">
    <name type="scientific">Anisodus acutangulus</name>
    <dbReference type="NCBI Taxonomy" id="402998"/>
    <lineage>
        <taxon>Eukaryota</taxon>
        <taxon>Viridiplantae</taxon>
        <taxon>Streptophyta</taxon>
        <taxon>Embryophyta</taxon>
        <taxon>Tracheophyta</taxon>
        <taxon>Spermatophyta</taxon>
        <taxon>Magnoliopsida</taxon>
        <taxon>eudicotyledons</taxon>
        <taxon>Gunneridae</taxon>
        <taxon>Pentapetalae</taxon>
        <taxon>asterids</taxon>
        <taxon>lamiids</taxon>
        <taxon>Solanales</taxon>
        <taxon>Solanaceae</taxon>
        <taxon>Solanoideae</taxon>
        <taxon>Hyoscyameae</taxon>
        <taxon>Anisodus</taxon>
    </lineage>
</organism>
<comment type="caution">
    <text evidence="11">The sequence shown here is derived from an EMBL/GenBank/DDBJ whole genome shotgun (WGS) entry which is preliminary data.</text>
</comment>
<evidence type="ECO:0000256" key="9">
    <source>
        <dbReference type="SAM" id="Coils"/>
    </source>
</evidence>
<dbReference type="PANTHER" id="PTHR48441">
    <property type="match status" value="1"/>
</dbReference>
<keyword evidence="4" id="KW-0132">Cell division</keyword>